<dbReference type="Gene3D" id="2.60.40.10">
    <property type="entry name" value="Immunoglobulins"/>
    <property type="match status" value="1"/>
</dbReference>
<feature type="signal peptide" evidence="1">
    <location>
        <begin position="1"/>
        <end position="24"/>
    </location>
</feature>
<dbReference type="AlphaFoldDB" id="A0AA45HJS8"/>
<dbReference type="RefSeq" id="WP_109603888.1">
    <property type="nucleotide sequence ID" value="NZ_JAMHJO010000001.1"/>
</dbReference>
<evidence type="ECO:0000256" key="1">
    <source>
        <dbReference type="SAM" id="SignalP"/>
    </source>
</evidence>
<organism evidence="2 3">
    <name type="scientific">Oceanotoga teriensis</name>
    <dbReference type="NCBI Taxonomy" id="515440"/>
    <lineage>
        <taxon>Bacteria</taxon>
        <taxon>Thermotogati</taxon>
        <taxon>Thermotogota</taxon>
        <taxon>Thermotogae</taxon>
        <taxon>Petrotogales</taxon>
        <taxon>Petrotogaceae</taxon>
        <taxon>Oceanotoga</taxon>
    </lineage>
</organism>
<protein>
    <recommendedName>
        <fullName evidence="4">CBM20 domain-containing protein</fullName>
    </recommendedName>
</protein>
<reference evidence="2 3" key="1">
    <citation type="submission" date="2018-05" db="EMBL/GenBank/DDBJ databases">
        <title>Genomic Encyclopedia of Type Strains, Phase IV (KMG-IV): sequencing the most valuable type-strain genomes for metagenomic binning, comparative biology and taxonomic classification.</title>
        <authorList>
            <person name="Goeker M."/>
        </authorList>
    </citation>
    <scope>NUCLEOTIDE SEQUENCE [LARGE SCALE GENOMIC DNA]</scope>
    <source>
        <strain evidence="2 3">DSM 24906</strain>
    </source>
</reference>
<dbReference type="Proteomes" id="UP000245921">
    <property type="component" value="Unassembled WGS sequence"/>
</dbReference>
<evidence type="ECO:0000313" key="2">
    <source>
        <dbReference type="EMBL" id="PWJ96270.1"/>
    </source>
</evidence>
<dbReference type="SUPFAM" id="SSF49452">
    <property type="entry name" value="Starch-binding domain-like"/>
    <property type="match status" value="1"/>
</dbReference>
<dbReference type="InterPro" id="IPR013784">
    <property type="entry name" value="Carb-bd-like_fold"/>
</dbReference>
<sequence>MKKFLFFAFLISFSMILVSCSIQTSEVNEVNSIDSSKGNDYIIDENNFFYITFVISSIPSETNENDDIYIMGNFNNWFPGDENYRMTKNSDDSYSLKVKVVPNKEIKYKYNLGTFNSIEKDFFGNERSNRIFIPRFNDDIVDDQIEAW</sequence>
<feature type="chain" id="PRO_5041292460" description="CBM20 domain-containing protein" evidence="1">
    <location>
        <begin position="25"/>
        <end position="148"/>
    </location>
</feature>
<evidence type="ECO:0000313" key="3">
    <source>
        <dbReference type="Proteomes" id="UP000245921"/>
    </source>
</evidence>
<proteinExistence type="predicted"/>
<comment type="caution">
    <text evidence="2">The sequence shown here is derived from an EMBL/GenBank/DDBJ whole genome shotgun (WGS) entry which is preliminary data.</text>
</comment>
<evidence type="ECO:0008006" key="4">
    <source>
        <dbReference type="Google" id="ProtNLM"/>
    </source>
</evidence>
<dbReference type="InterPro" id="IPR013783">
    <property type="entry name" value="Ig-like_fold"/>
</dbReference>
<name>A0AA45HJS8_9BACT</name>
<dbReference type="PROSITE" id="PS51257">
    <property type="entry name" value="PROKAR_LIPOPROTEIN"/>
    <property type="match status" value="1"/>
</dbReference>
<dbReference type="EMBL" id="QGGI01000002">
    <property type="protein sequence ID" value="PWJ96270.1"/>
    <property type="molecule type" value="Genomic_DNA"/>
</dbReference>
<dbReference type="GO" id="GO:0030246">
    <property type="term" value="F:carbohydrate binding"/>
    <property type="evidence" value="ECO:0007669"/>
    <property type="project" value="InterPro"/>
</dbReference>
<keyword evidence="3" id="KW-1185">Reference proteome</keyword>
<keyword evidence="1" id="KW-0732">Signal</keyword>
<gene>
    <name evidence="2" type="ORF">C7380_102188</name>
</gene>
<accession>A0AA45HJS8</accession>